<keyword evidence="4" id="KW-0472">Membrane</keyword>
<evidence type="ECO:0000313" key="6">
    <source>
        <dbReference type="Proteomes" id="UP000664169"/>
    </source>
</evidence>
<dbReference type="AlphaFoldDB" id="A0A8H3EH54"/>
<dbReference type="InterPro" id="IPR002347">
    <property type="entry name" value="SDR_fam"/>
</dbReference>
<protein>
    <submittedName>
        <fullName evidence="5">Uncharacterized protein</fullName>
    </submittedName>
</protein>
<accession>A0A8H3EH54</accession>
<dbReference type="Gene3D" id="3.40.50.720">
    <property type="entry name" value="NAD(P)-binding Rossmann-like Domain"/>
    <property type="match status" value="1"/>
</dbReference>
<keyword evidence="4" id="KW-0812">Transmembrane</keyword>
<dbReference type="Proteomes" id="UP000664169">
    <property type="component" value="Unassembled WGS sequence"/>
</dbReference>
<dbReference type="OrthoDB" id="5840532at2759"/>
<dbReference type="GO" id="GO:0016616">
    <property type="term" value="F:oxidoreductase activity, acting on the CH-OH group of donors, NAD or NADP as acceptor"/>
    <property type="evidence" value="ECO:0007669"/>
    <property type="project" value="TreeGrafter"/>
</dbReference>
<evidence type="ECO:0000256" key="2">
    <source>
        <dbReference type="ARBA" id="ARBA00023002"/>
    </source>
</evidence>
<evidence type="ECO:0000256" key="1">
    <source>
        <dbReference type="ARBA" id="ARBA00006484"/>
    </source>
</evidence>
<keyword evidence="4" id="KW-1133">Transmembrane helix</keyword>
<feature type="transmembrane region" description="Helical" evidence="4">
    <location>
        <begin position="28"/>
        <end position="50"/>
    </location>
</feature>
<gene>
    <name evidence="5" type="ORF">GOMPHAMPRED_003072</name>
</gene>
<proteinExistence type="inferred from homology"/>
<dbReference type="InterPro" id="IPR036291">
    <property type="entry name" value="NAD(P)-bd_dom_sf"/>
</dbReference>
<keyword evidence="2" id="KW-0560">Oxidoreductase</keyword>
<name>A0A8H3EH54_9LECA</name>
<sequence length="348" mass="37719">MPTTRRPDQPWHHSLTIDVFIKVLSHSVFHPFVAALVPLSLCAGGFPITAPAVWNTIYWAIFISIIHALAPLNERIAYGKRRKVDQEEEVMVITGGGSGLGRCLAETYAMKGGTVAVLDIHQPDVVDEAKDSIRYFDCDVTDVKKVEETWAMINKELGVPTVVINCAGIVHGKTGRDLSTEEVTRSFAINTVSHYTLNRLFINSAKDSPSGGTIVTVSSVLAKLGAAQLSAYAATKAALMAYHNSLTAELTAYPNIKTILVATGQLSTDMFAGLEPGPIEHFFGPTVEVSDLAVKIIKMVLGGRSGVIAEPAYARWISVMEILPVGIQQMLRRLVGVDKAMQSFRQKG</sequence>
<dbReference type="PRINTS" id="PR00081">
    <property type="entry name" value="GDHRDH"/>
</dbReference>
<feature type="transmembrane region" description="Helical" evidence="4">
    <location>
        <begin position="56"/>
        <end position="73"/>
    </location>
</feature>
<dbReference type="Pfam" id="PF00106">
    <property type="entry name" value="adh_short"/>
    <property type="match status" value="1"/>
</dbReference>
<reference evidence="5" key="1">
    <citation type="submission" date="2021-03" db="EMBL/GenBank/DDBJ databases">
        <authorList>
            <person name="Tagirdzhanova G."/>
        </authorList>
    </citation>
    <scope>NUCLEOTIDE SEQUENCE</scope>
</reference>
<keyword evidence="6" id="KW-1185">Reference proteome</keyword>
<comment type="caution">
    <text evidence="5">The sequence shown here is derived from an EMBL/GenBank/DDBJ whole genome shotgun (WGS) entry which is preliminary data.</text>
</comment>
<dbReference type="PRINTS" id="PR00080">
    <property type="entry name" value="SDRFAMILY"/>
</dbReference>
<evidence type="ECO:0000256" key="3">
    <source>
        <dbReference type="RuleBase" id="RU000363"/>
    </source>
</evidence>
<comment type="similarity">
    <text evidence="1 3">Belongs to the short-chain dehydrogenases/reductases (SDR) family.</text>
</comment>
<evidence type="ECO:0000256" key="4">
    <source>
        <dbReference type="SAM" id="Phobius"/>
    </source>
</evidence>
<dbReference type="PANTHER" id="PTHR24322:SF736">
    <property type="entry name" value="RETINOL DEHYDROGENASE 10"/>
    <property type="match status" value="1"/>
</dbReference>
<dbReference type="EMBL" id="CAJPDQ010000002">
    <property type="protein sequence ID" value="CAF9905193.1"/>
    <property type="molecule type" value="Genomic_DNA"/>
</dbReference>
<organism evidence="5 6">
    <name type="scientific">Gomphillus americanus</name>
    <dbReference type="NCBI Taxonomy" id="1940652"/>
    <lineage>
        <taxon>Eukaryota</taxon>
        <taxon>Fungi</taxon>
        <taxon>Dikarya</taxon>
        <taxon>Ascomycota</taxon>
        <taxon>Pezizomycotina</taxon>
        <taxon>Lecanoromycetes</taxon>
        <taxon>OSLEUM clade</taxon>
        <taxon>Ostropomycetidae</taxon>
        <taxon>Ostropales</taxon>
        <taxon>Graphidaceae</taxon>
        <taxon>Gomphilloideae</taxon>
        <taxon>Gomphillus</taxon>
    </lineage>
</organism>
<dbReference type="SUPFAM" id="SSF51735">
    <property type="entry name" value="NAD(P)-binding Rossmann-fold domains"/>
    <property type="match status" value="1"/>
</dbReference>
<dbReference type="PANTHER" id="PTHR24322">
    <property type="entry name" value="PKSB"/>
    <property type="match status" value="1"/>
</dbReference>
<evidence type="ECO:0000313" key="5">
    <source>
        <dbReference type="EMBL" id="CAF9905193.1"/>
    </source>
</evidence>